<evidence type="ECO:0000256" key="3">
    <source>
        <dbReference type="ARBA" id="ARBA00022832"/>
    </source>
</evidence>
<name>A0A8K0F4C0_ANDGO</name>
<dbReference type="EMBL" id="VRVR01000048">
    <property type="protein sequence ID" value="KAF0852287.1"/>
    <property type="molecule type" value="Genomic_DNA"/>
</dbReference>
<organism evidence="6 7">
    <name type="scientific">Andalucia godoyi</name>
    <name type="common">Flagellate</name>
    <dbReference type="NCBI Taxonomy" id="505711"/>
    <lineage>
        <taxon>Eukaryota</taxon>
        <taxon>Discoba</taxon>
        <taxon>Jakobida</taxon>
        <taxon>Andalucina</taxon>
        <taxon>Andaluciidae</taxon>
        <taxon>Andalucia</taxon>
    </lineage>
</organism>
<sequence>MFCGRLVNRSLARIPLPPLHTVFMSSSVPTHSRKKGRQQCPISLSISNSTLPEATFHDHPKDYEAILSALQSRQGYKYIESAAAEFSTHLPSAKKYHFMDPKLHPSLFRFDYFVREDGRVLDGLVMFNEKAEGFPGCVHGGVSSALLDDALGFLGFYTIKALVTTELDVRFLNLVKLQTVHYLYVEAVPAVDAHRYDPLYPPSLSSSSSSSSSSCAVSEPERSKKDADGGGKPKVEYGFMGKKPLFLGGLVDPFGLECIWARGRFLDIRHKASKPIHHPSKL</sequence>
<reference evidence="6" key="1">
    <citation type="submission" date="2019-09" db="EMBL/GenBank/DDBJ databases">
        <title>The Mitochondrial Proteome of the Jakobid, Andalucia godoyi, a Protist With the Most Gene-Rich and Bacteria-Like Mitochondrial Genome.</title>
        <authorList>
            <person name="Gray M.W."/>
            <person name="Burger G."/>
            <person name="Derelle R."/>
            <person name="Klimes V."/>
            <person name="Leger M."/>
            <person name="Sarrasin M."/>
            <person name="Vlcek C."/>
            <person name="Roger A.J."/>
            <person name="Elias M."/>
            <person name="Lang B.F."/>
        </authorList>
    </citation>
    <scope>NUCLEOTIDE SEQUENCE</scope>
    <source>
        <strain evidence="6">And28</strain>
    </source>
</reference>
<dbReference type="InterPro" id="IPR052365">
    <property type="entry name" value="THEM4/THEM5_acyl-CoA_thioest"/>
</dbReference>
<dbReference type="Proteomes" id="UP000799049">
    <property type="component" value="Unassembled WGS sequence"/>
</dbReference>
<dbReference type="CDD" id="cd03443">
    <property type="entry name" value="PaaI_thioesterase"/>
    <property type="match status" value="1"/>
</dbReference>
<keyword evidence="4" id="KW-0443">Lipid metabolism</keyword>
<evidence type="ECO:0000256" key="2">
    <source>
        <dbReference type="ARBA" id="ARBA00022801"/>
    </source>
</evidence>
<dbReference type="OrthoDB" id="506431at2759"/>
<proteinExistence type="predicted"/>
<gene>
    <name evidence="6" type="ORF">ANDGO_07779</name>
</gene>
<dbReference type="GO" id="GO:0016787">
    <property type="term" value="F:hydrolase activity"/>
    <property type="evidence" value="ECO:0007669"/>
    <property type="project" value="UniProtKB-KW"/>
</dbReference>
<evidence type="ECO:0000256" key="1">
    <source>
        <dbReference type="ARBA" id="ARBA00022490"/>
    </source>
</evidence>
<feature type="compositionally biased region" description="Low complexity" evidence="5">
    <location>
        <begin position="203"/>
        <end position="214"/>
    </location>
</feature>
<dbReference type="GO" id="GO:0006631">
    <property type="term" value="P:fatty acid metabolic process"/>
    <property type="evidence" value="ECO:0007669"/>
    <property type="project" value="UniProtKB-KW"/>
</dbReference>
<evidence type="ECO:0000313" key="6">
    <source>
        <dbReference type="EMBL" id="KAF0852287.1"/>
    </source>
</evidence>
<comment type="caution">
    <text evidence="6">The sequence shown here is derived from an EMBL/GenBank/DDBJ whole genome shotgun (WGS) entry which is preliminary data.</text>
</comment>
<dbReference type="Gene3D" id="3.10.129.10">
    <property type="entry name" value="Hotdog Thioesterase"/>
    <property type="match status" value="1"/>
</dbReference>
<feature type="region of interest" description="Disordered" evidence="5">
    <location>
        <begin position="202"/>
        <end position="230"/>
    </location>
</feature>
<keyword evidence="7" id="KW-1185">Reference proteome</keyword>
<dbReference type="InterPro" id="IPR029069">
    <property type="entry name" value="HotDog_dom_sf"/>
</dbReference>
<dbReference type="PANTHER" id="PTHR12418:SF19">
    <property type="entry name" value="ACYL-COENZYME A THIOESTERASE THEM4"/>
    <property type="match status" value="1"/>
</dbReference>
<keyword evidence="1" id="KW-0963">Cytoplasm</keyword>
<evidence type="ECO:0000256" key="5">
    <source>
        <dbReference type="SAM" id="MobiDB-lite"/>
    </source>
</evidence>
<protein>
    <submittedName>
        <fullName evidence="6">Mitochondrial PaaI thioesterase domain-containing protein thioesterase</fullName>
    </submittedName>
</protein>
<feature type="compositionally biased region" description="Basic and acidic residues" evidence="5">
    <location>
        <begin position="219"/>
        <end position="230"/>
    </location>
</feature>
<evidence type="ECO:0000256" key="4">
    <source>
        <dbReference type="ARBA" id="ARBA00023098"/>
    </source>
</evidence>
<evidence type="ECO:0000313" key="7">
    <source>
        <dbReference type="Proteomes" id="UP000799049"/>
    </source>
</evidence>
<dbReference type="PANTHER" id="PTHR12418">
    <property type="entry name" value="ACYL-COENZYME A THIOESTERASE THEM4"/>
    <property type="match status" value="1"/>
</dbReference>
<keyword evidence="2" id="KW-0378">Hydrolase</keyword>
<keyword evidence="3" id="KW-0276">Fatty acid metabolism</keyword>
<accession>A0A8K0F4C0</accession>
<dbReference type="AlphaFoldDB" id="A0A8K0F4C0"/>
<dbReference type="SUPFAM" id="SSF54637">
    <property type="entry name" value="Thioesterase/thiol ester dehydrase-isomerase"/>
    <property type="match status" value="1"/>
</dbReference>